<accession>A0A495AB08</accession>
<evidence type="ECO:0000256" key="4">
    <source>
        <dbReference type="ARBA" id="ARBA00022563"/>
    </source>
</evidence>
<comment type="pathway">
    <text evidence="1">Cofactor biosynthesis; tetrahydrofolate biosynthesis; 5,6,7,8-tetrahydrofolate from 7,8-dihydrofolate: step 1/1.</text>
</comment>
<dbReference type="PRINTS" id="PR00070">
    <property type="entry name" value="DHFR"/>
</dbReference>
<comment type="caution">
    <text evidence="10">The sequence shown here is derived from an EMBL/GenBank/DDBJ whole genome shotgun (WGS) entry which is preliminary data.</text>
</comment>
<keyword evidence="5" id="KW-0521">NADP</keyword>
<dbReference type="GO" id="GO:0046654">
    <property type="term" value="P:tetrahydrofolate biosynthetic process"/>
    <property type="evidence" value="ECO:0007669"/>
    <property type="project" value="UniProtKB-UniPathway"/>
</dbReference>
<evidence type="ECO:0000313" key="11">
    <source>
        <dbReference type="Proteomes" id="UP000249516"/>
    </source>
</evidence>
<dbReference type="GO" id="GO:0005829">
    <property type="term" value="C:cytosol"/>
    <property type="evidence" value="ECO:0007669"/>
    <property type="project" value="TreeGrafter"/>
</dbReference>
<dbReference type="UniPathway" id="UPA00077">
    <property type="reaction ID" value="UER00158"/>
</dbReference>
<gene>
    <name evidence="10" type="ORF">C1C97_005075</name>
</gene>
<dbReference type="PANTHER" id="PTHR48069">
    <property type="entry name" value="DIHYDROFOLATE REDUCTASE"/>
    <property type="match status" value="1"/>
</dbReference>
<dbReference type="SUPFAM" id="SSF53597">
    <property type="entry name" value="Dihydrofolate reductase-like"/>
    <property type="match status" value="1"/>
</dbReference>
<keyword evidence="4" id="KW-0554">One-carbon metabolism</keyword>
<dbReference type="EC" id="1.5.1.3" evidence="3"/>
<proteinExistence type="inferred from homology"/>
<dbReference type="PROSITE" id="PS51330">
    <property type="entry name" value="DHFR_2"/>
    <property type="match status" value="1"/>
</dbReference>
<dbReference type="Gene3D" id="3.40.430.10">
    <property type="entry name" value="Dihydrofolate Reductase, subunit A"/>
    <property type="match status" value="1"/>
</dbReference>
<reference evidence="10 11" key="1">
    <citation type="submission" date="2018-10" db="EMBL/GenBank/DDBJ databases">
        <title>Kocuria tytouropygialis sp. nov., isolated from the uropygial gland of an American barn owl (Tyto furcata).</title>
        <authorList>
            <person name="Braun M.S."/>
            <person name="Wang E."/>
            <person name="Zimmermann S."/>
            <person name="Wagner H."/>
            <person name="Wink M."/>
        </authorList>
    </citation>
    <scope>NUCLEOTIDE SEQUENCE [LARGE SCALE GENOMIC DNA]</scope>
    <source>
        <strain evidence="10 11">442</strain>
    </source>
</reference>
<evidence type="ECO:0000259" key="9">
    <source>
        <dbReference type="PROSITE" id="PS51330"/>
    </source>
</evidence>
<evidence type="ECO:0000256" key="8">
    <source>
        <dbReference type="SAM" id="MobiDB-lite"/>
    </source>
</evidence>
<dbReference type="GO" id="GO:0046655">
    <property type="term" value="P:folic acid metabolic process"/>
    <property type="evidence" value="ECO:0007669"/>
    <property type="project" value="TreeGrafter"/>
</dbReference>
<dbReference type="AlphaFoldDB" id="A0A495AB08"/>
<sequence>MSAHRSAADAAASPGPRATPAPAPGRAASDVVVGAIWAQTPAGVIGVDGALPWHLSEDLKFFARTTIGHPAIMGRRTWESFPEKVRPLPGRPNIVITSRPESVPADGERVWAVGSYAEALDVALGLIARAEGAPADSHPAREVWVLGGPGVWREAAAHPRVPLSRVLVTTVELDVPGDTHAPRLGAAWSRRTVQDWAVAGNGTRFRIDEHTRPALQ</sequence>
<dbReference type="EMBL" id="PNJG02000001">
    <property type="protein sequence ID" value="RKQ36973.1"/>
    <property type="molecule type" value="Genomic_DNA"/>
</dbReference>
<dbReference type="OrthoDB" id="9804315at2"/>
<evidence type="ECO:0000256" key="6">
    <source>
        <dbReference type="ARBA" id="ARBA00023002"/>
    </source>
</evidence>
<evidence type="ECO:0000256" key="5">
    <source>
        <dbReference type="ARBA" id="ARBA00022857"/>
    </source>
</evidence>
<organism evidence="10 11">
    <name type="scientific">Kocuria tytonis</name>
    <dbReference type="NCBI Taxonomy" id="2054280"/>
    <lineage>
        <taxon>Bacteria</taxon>
        <taxon>Bacillati</taxon>
        <taxon>Actinomycetota</taxon>
        <taxon>Actinomycetes</taxon>
        <taxon>Micrococcales</taxon>
        <taxon>Micrococcaceae</taxon>
        <taxon>Kocuria</taxon>
    </lineage>
</organism>
<feature type="compositionally biased region" description="Low complexity" evidence="8">
    <location>
        <begin position="1"/>
        <end position="16"/>
    </location>
</feature>
<dbReference type="RefSeq" id="WP_121030274.1">
    <property type="nucleotide sequence ID" value="NZ_PNJG02000001.1"/>
</dbReference>
<dbReference type="PROSITE" id="PS00075">
    <property type="entry name" value="DHFR_1"/>
    <property type="match status" value="1"/>
</dbReference>
<protein>
    <recommendedName>
        <fullName evidence="3">dihydrofolate reductase</fullName>
        <ecNumber evidence="3">1.5.1.3</ecNumber>
    </recommendedName>
</protein>
<dbReference type="InterPro" id="IPR012259">
    <property type="entry name" value="DHFR"/>
</dbReference>
<evidence type="ECO:0000256" key="3">
    <source>
        <dbReference type="ARBA" id="ARBA00012856"/>
    </source>
</evidence>
<dbReference type="PANTHER" id="PTHR48069:SF3">
    <property type="entry name" value="DIHYDROFOLATE REDUCTASE"/>
    <property type="match status" value="1"/>
</dbReference>
<feature type="region of interest" description="Disordered" evidence="8">
    <location>
        <begin position="1"/>
        <end position="25"/>
    </location>
</feature>
<keyword evidence="11" id="KW-1185">Reference proteome</keyword>
<evidence type="ECO:0000256" key="7">
    <source>
        <dbReference type="RuleBase" id="RU004474"/>
    </source>
</evidence>
<dbReference type="GO" id="GO:0006730">
    <property type="term" value="P:one-carbon metabolic process"/>
    <property type="evidence" value="ECO:0007669"/>
    <property type="project" value="UniProtKB-KW"/>
</dbReference>
<comment type="similarity">
    <text evidence="2 7">Belongs to the dihydrofolate reductase family.</text>
</comment>
<evidence type="ECO:0000256" key="2">
    <source>
        <dbReference type="ARBA" id="ARBA00009539"/>
    </source>
</evidence>
<name>A0A495AB08_9MICC</name>
<dbReference type="CDD" id="cd00209">
    <property type="entry name" value="DHFR"/>
    <property type="match status" value="1"/>
</dbReference>
<dbReference type="Pfam" id="PF00186">
    <property type="entry name" value="DHFR_1"/>
    <property type="match status" value="1"/>
</dbReference>
<dbReference type="GO" id="GO:0050661">
    <property type="term" value="F:NADP binding"/>
    <property type="evidence" value="ECO:0007669"/>
    <property type="project" value="InterPro"/>
</dbReference>
<evidence type="ECO:0000256" key="1">
    <source>
        <dbReference type="ARBA" id="ARBA00004903"/>
    </source>
</evidence>
<feature type="domain" description="DHFR" evidence="9">
    <location>
        <begin position="32"/>
        <end position="216"/>
    </location>
</feature>
<evidence type="ECO:0000313" key="10">
    <source>
        <dbReference type="EMBL" id="RKQ36973.1"/>
    </source>
</evidence>
<dbReference type="GO" id="GO:0004146">
    <property type="term" value="F:dihydrofolate reductase activity"/>
    <property type="evidence" value="ECO:0007669"/>
    <property type="project" value="UniProtKB-EC"/>
</dbReference>
<dbReference type="InterPro" id="IPR001796">
    <property type="entry name" value="DHFR_dom"/>
</dbReference>
<dbReference type="InterPro" id="IPR017925">
    <property type="entry name" value="DHFR_CS"/>
</dbReference>
<dbReference type="GO" id="GO:0046452">
    <property type="term" value="P:dihydrofolate metabolic process"/>
    <property type="evidence" value="ECO:0007669"/>
    <property type="project" value="TreeGrafter"/>
</dbReference>
<dbReference type="InterPro" id="IPR024072">
    <property type="entry name" value="DHFR-like_dom_sf"/>
</dbReference>
<keyword evidence="6" id="KW-0560">Oxidoreductase</keyword>
<dbReference type="Proteomes" id="UP000249516">
    <property type="component" value="Unassembled WGS sequence"/>
</dbReference>